<accession>A0ABR0QLF5</accession>
<organism evidence="1 2">
    <name type="scientific">Gossypium arboreum</name>
    <name type="common">Tree cotton</name>
    <name type="synonym">Gossypium nanking</name>
    <dbReference type="NCBI Taxonomy" id="29729"/>
    <lineage>
        <taxon>Eukaryota</taxon>
        <taxon>Viridiplantae</taxon>
        <taxon>Streptophyta</taxon>
        <taxon>Embryophyta</taxon>
        <taxon>Tracheophyta</taxon>
        <taxon>Spermatophyta</taxon>
        <taxon>Magnoliopsida</taxon>
        <taxon>eudicotyledons</taxon>
        <taxon>Gunneridae</taxon>
        <taxon>Pentapetalae</taxon>
        <taxon>rosids</taxon>
        <taxon>malvids</taxon>
        <taxon>Malvales</taxon>
        <taxon>Malvaceae</taxon>
        <taxon>Malvoideae</taxon>
        <taxon>Gossypium</taxon>
    </lineage>
</organism>
<name>A0ABR0QLF5_GOSAR</name>
<dbReference type="PANTHER" id="PTHR31973:SF195">
    <property type="entry name" value="MUDR FAMILY TRANSPOSASE"/>
    <property type="match status" value="1"/>
</dbReference>
<evidence type="ECO:0000313" key="2">
    <source>
        <dbReference type="Proteomes" id="UP001358586"/>
    </source>
</evidence>
<dbReference type="EMBL" id="JARKNE010000003">
    <property type="protein sequence ID" value="KAK5840144.1"/>
    <property type="molecule type" value="Genomic_DNA"/>
</dbReference>
<reference evidence="1 2" key="1">
    <citation type="submission" date="2023-03" db="EMBL/GenBank/DDBJ databases">
        <title>WGS of Gossypium arboreum.</title>
        <authorList>
            <person name="Yu D."/>
        </authorList>
    </citation>
    <scope>NUCLEOTIDE SEQUENCE [LARGE SCALE GENOMIC DNA]</scope>
    <source>
        <tissue evidence="1">Leaf</tissue>
    </source>
</reference>
<protein>
    <recommendedName>
        <fullName evidence="3">Transposase</fullName>
    </recommendedName>
</protein>
<dbReference type="Proteomes" id="UP001358586">
    <property type="component" value="Chromosome 3"/>
</dbReference>
<evidence type="ECO:0000313" key="1">
    <source>
        <dbReference type="EMBL" id="KAK5840144.1"/>
    </source>
</evidence>
<dbReference type="PANTHER" id="PTHR31973">
    <property type="entry name" value="POLYPROTEIN, PUTATIVE-RELATED"/>
    <property type="match status" value="1"/>
</dbReference>
<proteinExistence type="predicted"/>
<evidence type="ECO:0008006" key="3">
    <source>
        <dbReference type="Google" id="ProtNLM"/>
    </source>
</evidence>
<sequence length="425" mass="49652">MTYDSFDIKFACSLEVMRRLISLVNHHILSYMYNFHRQMMHLQLQHLLLVETNTRPLPDTLGMASTSSGWQFTSDWRRYEMSIQPVPTILEDLKEGSDDEEEDPRFRAYSPPTYMHNVDLSQDNALEFPDIPHRKRDRTSSSLDSGELEVGVLEDHPKMNSDMLTTLILSTVKADPKTSVSVLIANIRSQLRYTPSYRKAWIAKQKALEKILGGCDASYNEVWQWCQVLERYVPSCVTDLETETEYYNDRLLRRCQSTDDWKFFLSRLRRHVCPQPNICVISDRGIGILAAIEQQRSLWHRTYHRYCLRHVASNYYGQFRFTSEKRQVTNMGYEISNDRFHEMLAVLHSVNEKGADYLCNIPFEQWTQAYDDSLRYGHMTSNLAECINSVLKGTRHLPITSVVREINFHLAALFSKRAKSYKGQM</sequence>
<gene>
    <name evidence="1" type="ORF">PVK06_009024</name>
</gene>
<keyword evidence="2" id="KW-1185">Reference proteome</keyword>
<comment type="caution">
    <text evidence="1">The sequence shown here is derived from an EMBL/GenBank/DDBJ whole genome shotgun (WGS) entry which is preliminary data.</text>
</comment>